<keyword evidence="3" id="KW-1185">Reference proteome</keyword>
<name>V7HV52_9LACO</name>
<comment type="caution">
    <text evidence="2">The sequence shown here is derived from an EMBL/GenBank/DDBJ whole genome shotgun (WGS) entry which is preliminary data.</text>
</comment>
<dbReference type="AlphaFoldDB" id="V7HV52"/>
<organism evidence="2 3">
    <name type="scientific">Ligilactobacillus equi DPC 6820</name>
    <dbReference type="NCBI Taxonomy" id="1392007"/>
    <lineage>
        <taxon>Bacteria</taxon>
        <taxon>Bacillati</taxon>
        <taxon>Bacillota</taxon>
        <taxon>Bacilli</taxon>
        <taxon>Lactobacillales</taxon>
        <taxon>Lactobacillaceae</taxon>
        <taxon>Ligilactobacillus</taxon>
    </lineage>
</organism>
<keyword evidence="1" id="KW-0812">Transmembrane</keyword>
<keyword evidence="1" id="KW-0472">Membrane</keyword>
<evidence type="ECO:0008006" key="4">
    <source>
        <dbReference type="Google" id="ProtNLM"/>
    </source>
</evidence>
<feature type="transmembrane region" description="Helical" evidence="1">
    <location>
        <begin position="117"/>
        <end position="144"/>
    </location>
</feature>
<dbReference type="EMBL" id="AWWH01000158">
    <property type="protein sequence ID" value="ETA73772.1"/>
    <property type="molecule type" value="Genomic_DNA"/>
</dbReference>
<dbReference type="PROSITE" id="PS51257">
    <property type="entry name" value="PROKAR_LIPOPROTEIN"/>
    <property type="match status" value="1"/>
</dbReference>
<gene>
    <name evidence="2" type="ORF">LEQ_0075c</name>
</gene>
<sequence length="160" mass="18443">MSKLMPRKKITSLFVFLIVIVLSACITYFGQIKNYTSCIIYVLTGTSVLVPVIATRFAKLDHLYMQSDFFKRAKRFGQDKTIMVKLTNFIALILALDIGLFIASFMYIVVVLVQNQIALFIINVLWLSWCFLVMLGVVEIFIFLEKIRRTKNINNVRITS</sequence>
<evidence type="ECO:0000313" key="2">
    <source>
        <dbReference type="EMBL" id="ETA73772.1"/>
    </source>
</evidence>
<accession>V7HV52</accession>
<evidence type="ECO:0000256" key="1">
    <source>
        <dbReference type="SAM" id="Phobius"/>
    </source>
</evidence>
<feature type="transmembrane region" description="Helical" evidence="1">
    <location>
        <begin position="39"/>
        <end position="58"/>
    </location>
</feature>
<evidence type="ECO:0000313" key="3">
    <source>
        <dbReference type="Proteomes" id="UP000018559"/>
    </source>
</evidence>
<dbReference type="Proteomes" id="UP000018559">
    <property type="component" value="Unassembled WGS sequence"/>
</dbReference>
<protein>
    <recommendedName>
        <fullName evidence="4">Lipoprotein</fullName>
    </recommendedName>
</protein>
<reference evidence="2 3" key="1">
    <citation type="journal article" date="2014" name="Genome Announc.">
        <title>The Genome of the Predominant Equine Lactobacillus Species, Lactobacillus equi, Is Reflective of Its Lifestyle Adaptations to an Herbivorous Host.</title>
        <authorList>
            <person name="O'Donnell M.M."/>
            <person name="Harris H.M."/>
            <person name="O'Toole P.W."/>
            <person name="Ross R.P."/>
        </authorList>
    </citation>
    <scope>NUCLEOTIDE SEQUENCE [LARGE SCALE GENOMIC DNA]</scope>
    <source>
        <strain evidence="2 3">DPC 6820</strain>
    </source>
</reference>
<keyword evidence="1" id="KW-1133">Transmembrane helix</keyword>
<feature type="transmembrane region" description="Helical" evidence="1">
    <location>
        <begin position="89"/>
        <end position="111"/>
    </location>
</feature>
<proteinExistence type="predicted"/>